<dbReference type="Proteomes" id="UP001295469">
    <property type="component" value="Chromosome C07"/>
</dbReference>
<accession>A0A816MDB8</accession>
<reference evidence="1" key="1">
    <citation type="submission" date="2021-01" db="EMBL/GenBank/DDBJ databases">
        <authorList>
            <consortium name="Genoscope - CEA"/>
            <person name="William W."/>
        </authorList>
    </citation>
    <scope>NUCLEOTIDE SEQUENCE</scope>
</reference>
<sequence>MRRETEPVVDEKTTQRKIRGVARDMFKVSFTMQAPLSTDLEVDY</sequence>
<dbReference type="EMBL" id="HG994371">
    <property type="protein sequence ID" value="CAF1963208.1"/>
    <property type="molecule type" value="Genomic_DNA"/>
</dbReference>
<evidence type="ECO:0000313" key="1">
    <source>
        <dbReference type="EMBL" id="CAF1963208.1"/>
    </source>
</evidence>
<dbReference type="AlphaFoldDB" id="A0A816MDB8"/>
<organism evidence="1">
    <name type="scientific">Brassica napus</name>
    <name type="common">Rape</name>
    <dbReference type="NCBI Taxonomy" id="3708"/>
    <lineage>
        <taxon>Eukaryota</taxon>
        <taxon>Viridiplantae</taxon>
        <taxon>Streptophyta</taxon>
        <taxon>Embryophyta</taxon>
        <taxon>Tracheophyta</taxon>
        <taxon>Spermatophyta</taxon>
        <taxon>Magnoliopsida</taxon>
        <taxon>eudicotyledons</taxon>
        <taxon>Gunneridae</taxon>
        <taxon>Pentapetalae</taxon>
        <taxon>rosids</taxon>
        <taxon>malvids</taxon>
        <taxon>Brassicales</taxon>
        <taxon>Brassicaceae</taxon>
        <taxon>Brassiceae</taxon>
        <taxon>Brassica</taxon>
    </lineage>
</organism>
<name>A0A816MDB8_BRANA</name>
<gene>
    <name evidence="1" type="ORF">DARMORV10_C07P12140.1</name>
</gene>
<protein>
    <submittedName>
        <fullName evidence="1">(rape) hypothetical protein</fullName>
    </submittedName>
</protein>
<proteinExistence type="predicted"/>